<evidence type="ECO:0000256" key="3">
    <source>
        <dbReference type="SAM" id="Phobius"/>
    </source>
</evidence>
<dbReference type="Proteomes" id="UP001567350">
    <property type="component" value="Unassembled WGS sequence"/>
</dbReference>
<evidence type="ECO:0000313" key="5">
    <source>
        <dbReference type="Proteomes" id="UP001567350"/>
    </source>
</evidence>
<dbReference type="PANTHER" id="PTHR30531">
    <property type="entry name" value="FLAGELLAR BIOSYNTHETIC PROTEIN FLHB"/>
    <property type="match status" value="1"/>
</dbReference>
<evidence type="ECO:0000313" key="4">
    <source>
        <dbReference type="EMBL" id="MEZ2739834.1"/>
    </source>
</evidence>
<dbReference type="PRINTS" id="PR00950">
    <property type="entry name" value="TYPE3IMSPROT"/>
</dbReference>
<feature type="compositionally biased region" description="Basic and acidic residues" evidence="2">
    <location>
        <begin position="12"/>
        <end position="27"/>
    </location>
</feature>
<comment type="caution">
    <text evidence="4">The sequence shown here is derived from an EMBL/GenBank/DDBJ whole genome shotgun (WGS) entry which is preliminary data.</text>
</comment>
<sequence>MESSQDKSLPATERKLQKTRKDGQTSRSRDLGHLAVLGMGSLMVIMGGPTLMQHLRIAMSKQMSFSADTVLVPQLMLERLVDMAVVGILGCVIFALAINAVSIITTLMSGGWIYSLKPIMPQFKRINPISGLGNVFSKQQMVTALKNVALMLILATVGWFHIKSGIVELARIPALGGQAALGQVGDWIISGLIMLLVVVFAVAMIDVPLQKVLFLQRLKMSHQEVKQEHKESEGSPELKGKIRQKQREISQRASISAVPKADFVVTNPTHYSVALRYDEATMAAPQVVAMGADLVALKIREVAKAHSIPVLESPMLARALYAHAEIDQSIPSTLYTAVAQILAYVYRLKASMRGEAPAPGELPQPHVPPELDPHTPRAAAAKP</sequence>
<evidence type="ECO:0000256" key="2">
    <source>
        <dbReference type="SAM" id="MobiDB-lite"/>
    </source>
</evidence>
<dbReference type="Pfam" id="PF01312">
    <property type="entry name" value="Bac_export_2"/>
    <property type="match status" value="1"/>
</dbReference>
<comment type="similarity">
    <text evidence="1">Belongs to the type III secretion exporter family.</text>
</comment>
<feature type="region of interest" description="Disordered" evidence="2">
    <location>
        <begin position="1"/>
        <end position="27"/>
    </location>
</feature>
<keyword evidence="4" id="KW-0966">Cell projection</keyword>
<feature type="transmembrane region" description="Helical" evidence="3">
    <location>
        <begin position="187"/>
        <end position="209"/>
    </location>
</feature>
<keyword evidence="5" id="KW-1185">Reference proteome</keyword>
<dbReference type="PANTHER" id="PTHR30531:SF12">
    <property type="entry name" value="FLAGELLAR BIOSYNTHETIC PROTEIN FLHB"/>
    <property type="match status" value="1"/>
</dbReference>
<feature type="transmembrane region" description="Helical" evidence="3">
    <location>
        <begin position="148"/>
        <end position="167"/>
    </location>
</feature>
<keyword evidence="3" id="KW-1133">Transmembrane helix</keyword>
<protein>
    <submittedName>
        <fullName evidence="4">Flagellar biosynthesis protein FlhB</fullName>
    </submittedName>
</protein>
<reference evidence="4 5" key="1">
    <citation type="submission" date="2024-08" db="EMBL/GenBank/DDBJ databases">
        <authorList>
            <person name="Feng Z."/>
            <person name="Ronholm J."/>
        </authorList>
    </citation>
    <scope>NUCLEOTIDE SEQUENCE [LARGE SCALE GENOMIC DNA]</scope>
    <source>
        <strain evidence="4 5">4-AB0-8</strain>
    </source>
</reference>
<gene>
    <name evidence="4" type="ORF">ACBP88_10315</name>
</gene>
<organism evidence="4 5">
    <name type="scientific">Comamonas jiangduensis</name>
    <dbReference type="NCBI Taxonomy" id="1194168"/>
    <lineage>
        <taxon>Bacteria</taxon>
        <taxon>Pseudomonadati</taxon>
        <taxon>Pseudomonadota</taxon>
        <taxon>Betaproteobacteria</taxon>
        <taxon>Burkholderiales</taxon>
        <taxon>Comamonadaceae</taxon>
        <taxon>Comamonas</taxon>
    </lineage>
</organism>
<keyword evidence="3" id="KW-0812">Transmembrane</keyword>
<dbReference type="EMBL" id="JBGJLR010000010">
    <property type="protein sequence ID" value="MEZ2739834.1"/>
    <property type="molecule type" value="Genomic_DNA"/>
</dbReference>
<keyword evidence="4" id="KW-0282">Flagellum</keyword>
<keyword evidence="4" id="KW-0969">Cilium</keyword>
<feature type="region of interest" description="Disordered" evidence="2">
    <location>
        <begin position="355"/>
        <end position="383"/>
    </location>
</feature>
<dbReference type="SUPFAM" id="SSF160544">
    <property type="entry name" value="EscU C-terminal domain-like"/>
    <property type="match status" value="1"/>
</dbReference>
<dbReference type="Gene3D" id="3.40.1690.10">
    <property type="entry name" value="secretion proteins EscU"/>
    <property type="match status" value="1"/>
</dbReference>
<feature type="transmembrane region" description="Helical" evidence="3">
    <location>
        <begin position="83"/>
        <end position="116"/>
    </location>
</feature>
<evidence type="ECO:0000256" key="1">
    <source>
        <dbReference type="ARBA" id="ARBA00010690"/>
    </source>
</evidence>
<accession>A0ABV4IDB0</accession>
<dbReference type="InterPro" id="IPR006135">
    <property type="entry name" value="T3SS_substrate_exporter"/>
</dbReference>
<keyword evidence="3" id="KW-0472">Membrane</keyword>
<proteinExistence type="inferred from homology"/>
<name>A0ABV4IDB0_9BURK</name>
<dbReference type="Gene3D" id="6.10.250.2080">
    <property type="match status" value="1"/>
</dbReference>
<feature type="transmembrane region" description="Helical" evidence="3">
    <location>
        <begin position="31"/>
        <end position="52"/>
    </location>
</feature>
<dbReference type="RefSeq" id="WP_370892320.1">
    <property type="nucleotide sequence ID" value="NZ_JBGJLR010000010.1"/>
</dbReference>
<dbReference type="InterPro" id="IPR029025">
    <property type="entry name" value="T3SS_substrate_exporter_C"/>
</dbReference>